<evidence type="ECO:0000313" key="7">
    <source>
        <dbReference type="Proteomes" id="UP000287830"/>
    </source>
</evidence>
<dbReference type="GO" id="GO:0005615">
    <property type="term" value="C:extracellular space"/>
    <property type="evidence" value="ECO:0007669"/>
    <property type="project" value="TreeGrafter"/>
</dbReference>
<name>A0A7U9Q2K4_9ACTN</name>
<keyword evidence="4" id="KW-0720">Serine protease</keyword>
<dbReference type="SUPFAM" id="SSF52743">
    <property type="entry name" value="Subtilisin-like"/>
    <property type="match status" value="1"/>
</dbReference>
<dbReference type="OrthoDB" id="9798386at2"/>
<proteinExistence type="inferred from homology"/>
<dbReference type="Proteomes" id="UP000287830">
    <property type="component" value="Unassembled WGS sequence"/>
</dbReference>
<evidence type="ECO:0000256" key="4">
    <source>
        <dbReference type="ARBA" id="ARBA00022825"/>
    </source>
</evidence>
<dbReference type="InterPro" id="IPR036852">
    <property type="entry name" value="Peptidase_S8/S53_dom_sf"/>
</dbReference>
<evidence type="ECO:0000256" key="1">
    <source>
        <dbReference type="ARBA" id="ARBA00011073"/>
    </source>
</evidence>
<dbReference type="GO" id="GO:0006508">
    <property type="term" value="P:proteolysis"/>
    <property type="evidence" value="ECO:0007669"/>
    <property type="project" value="UniProtKB-KW"/>
</dbReference>
<sequence>MPIDTQTGAPWGLARISQRPKLTSSTFDKYKFDSRAGEGVDIYVLDTGINTAHVSFQGRARWGANVTGDRNDRDTVGQGTHLAGTAASLKYGVAKKASLITWSAR</sequence>
<dbReference type="EMBL" id="BHZC01000001">
    <property type="protein sequence ID" value="GCD39580.1"/>
    <property type="molecule type" value="Genomic_DNA"/>
</dbReference>
<evidence type="ECO:0000256" key="3">
    <source>
        <dbReference type="ARBA" id="ARBA00022801"/>
    </source>
</evidence>
<evidence type="ECO:0000313" key="6">
    <source>
        <dbReference type="EMBL" id="GCD39580.1"/>
    </source>
</evidence>
<dbReference type="AlphaFoldDB" id="A0A7U9Q2K4"/>
<dbReference type="PROSITE" id="PS00136">
    <property type="entry name" value="SUBTILASE_ASP"/>
    <property type="match status" value="1"/>
</dbReference>
<gene>
    <name evidence="6" type="ORF">OEIGOIKO_07436</name>
</gene>
<dbReference type="PANTHER" id="PTHR43806:SF11">
    <property type="entry name" value="CEREVISIN-RELATED"/>
    <property type="match status" value="1"/>
</dbReference>
<comment type="caution">
    <text evidence="6">The sequence shown here is derived from an EMBL/GenBank/DDBJ whole genome shotgun (WGS) entry which is preliminary data.</text>
</comment>
<keyword evidence="3" id="KW-0378">Hydrolase</keyword>
<evidence type="ECO:0000256" key="5">
    <source>
        <dbReference type="PROSITE-ProRule" id="PRU01240"/>
    </source>
</evidence>
<dbReference type="PRINTS" id="PR00723">
    <property type="entry name" value="SUBTILISIN"/>
</dbReference>
<dbReference type="InterPro" id="IPR050131">
    <property type="entry name" value="Peptidase_S8_subtilisin-like"/>
</dbReference>
<accession>A0A7U9Q2K4</accession>
<dbReference type="GO" id="GO:0004252">
    <property type="term" value="F:serine-type endopeptidase activity"/>
    <property type="evidence" value="ECO:0007669"/>
    <property type="project" value="InterPro"/>
</dbReference>
<dbReference type="PANTHER" id="PTHR43806">
    <property type="entry name" value="PEPTIDASE S8"/>
    <property type="match status" value="1"/>
</dbReference>
<comment type="similarity">
    <text evidence="1 5">Belongs to the peptidase S8 family.</text>
</comment>
<organism evidence="6 7">
    <name type="scientific">Streptomyces chrestomyceticus JCM 4735</name>
    <dbReference type="NCBI Taxonomy" id="1306181"/>
    <lineage>
        <taxon>Bacteria</taxon>
        <taxon>Bacillati</taxon>
        <taxon>Actinomycetota</taxon>
        <taxon>Actinomycetes</taxon>
        <taxon>Kitasatosporales</taxon>
        <taxon>Streptomycetaceae</taxon>
        <taxon>Streptomyces</taxon>
    </lineage>
</organism>
<evidence type="ECO:0000256" key="2">
    <source>
        <dbReference type="ARBA" id="ARBA00022670"/>
    </source>
</evidence>
<dbReference type="InterPro" id="IPR023827">
    <property type="entry name" value="Peptidase_S8_Asp-AS"/>
</dbReference>
<keyword evidence="2 6" id="KW-0645">Protease</keyword>
<reference evidence="6 7" key="1">
    <citation type="submission" date="2018-11" db="EMBL/GenBank/DDBJ databases">
        <title>Whole genome sequence of Streptomyces chrestomyceticus NBRC 13444(T).</title>
        <authorList>
            <person name="Komaki H."/>
            <person name="Tamura T."/>
        </authorList>
    </citation>
    <scope>NUCLEOTIDE SEQUENCE [LARGE SCALE GENOMIC DNA]</scope>
    <source>
        <strain evidence="6 7">NBRC 13444</strain>
    </source>
</reference>
<dbReference type="Gene3D" id="3.40.50.200">
    <property type="entry name" value="Peptidase S8/S53 domain"/>
    <property type="match status" value="1"/>
</dbReference>
<dbReference type="InterPro" id="IPR015500">
    <property type="entry name" value="Peptidase_S8_subtilisin-rel"/>
</dbReference>
<dbReference type="RefSeq" id="WP_033033239.1">
    <property type="nucleotide sequence ID" value="NZ_BHZC01000001.1"/>
</dbReference>
<dbReference type="GeneID" id="95626094"/>
<comment type="caution">
    <text evidence="5">Lacks conserved residue(s) required for the propagation of feature annotation.</text>
</comment>
<protein>
    <submittedName>
        <fullName evidence="6">Serine protease</fullName>
    </submittedName>
</protein>
<dbReference type="PROSITE" id="PS51892">
    <property type="entry name" value="SUBTILASE"/>
    <property type="match status" value="1"/>
</dbReference>